<name>A0A2A6BVP5_PRIPA</name>
<keyword evidence="3" id="KW-1185">Reference proteome</keyword>
<feature type="region of interest" description="Disordered" evidence="1">
    <location>
        <begin position="352"/>
        <end position="381"/>
    </location>
</feature>
<gene>
    <name evidence="2" type="primary">WBGene00103239</name>
</gene>
<evidence type="ECO:0000256" key="1">
    <source>
        <dbReference type="SAM" id="MobiDB-lite"/>
    </source>
</evidence>
<feature type="region of interest" description="Disordered" evidence="1">
    <location>
        <begin position="170"/>
        <end position="204"/>
    </location>
</feature>
<feature type="compositionally biased region" description="Basic and acidic residues" evidence="1">
    <location>
        <begin position="284"/>
        <end position="297"/>
    </location>
</feature>
<feature type="region of interest" description="Disordered" evidence="1">
    <location>
        <begin position="1"/>
        <end position="45"/>
    </location>
</feature>
<feature type="region of interest" description="Disordered" evidence="1">
    <location>
        <begin position="209"/>
        <end position="228"/>
    </location>
</feature>
<feature type="compositionally biased region" description="Basic and acidic residues" evidence="1">
    <location>
        <begin position="256"/>
        <end position="274"/>
    </location>
</feature>
<evidence type="ECO:0000313" key="3">
    <source>
        <dbReference type="Proteomes" id="UP000005239"/>
    </source>
</evidence>
<dbReference type="Proteomes" id="UP000005239">
    <property type="component" value="Unassembled WGS sequence"/>
</dbReference>
<accession>A0A2A6BVP5</accession>
<feature type="compositionally biased region" description="Low complexity" evidence="1">
    <location>
        <begin position="1"/>
        <end position="16"/>
    </location>
</feature>
<accession>A0A8R1YC26</accession>
<reference evidence="3" key="1">
    <citation type="journal article" date="2008" name="Nat. Genet.">
        <title>The Pristionchus pacificus genome provides a unique perspective on nematode lifestyle and parasitism.</title>
        <authorList>
            <person name="Dieterich C."/>
            <person name="Clifton S.W."/>
            <person name="Schuster L.N."/>
            <person name="Chinwalla A."/>
            <person name="Delehaunty K."/>
            <person name="Dinkelacker I."/>
            <person name="Fulton L."/>
            <person name="Fulton R."/>
            <person name="Godfrey J."/>
            <person name="Minx P."/>
            <person name="Mitreva M."/>
            <person name="Roeseler W."/>
            <person name="Tian H."/>
            <person name="Witte H."/>
            <person name="Yang S.P."/>
            <person name="Wilson R.K."/>
            <person name="Sommer R.J."/>
        </authorList>
    </citation>
    <scope>NUCLEOTIDE SEQUENCE [LARGE SCALE GENOMIC DNA]</scope>
    <source>
        <strain evidence="3">PS312</strain>
    </source>
</reference>
<evidence type="ECO:0000313" key="2">
    <source>
        <dbReference type="EnsemblMetazoa" id="PPA13685.1"/>
    </source>
</evidence>
<reference evidence="2" key="2">
    <citation type="submission" date="2022-06" db="UniProtKB">
        <authorList>
            <consortium name="EnsemblMetazoa"/>
        </authorList>
    </citation>
    <scope>IDENTIFICATION</scope>
    <source>
        <strain evidence="2">PS312</strain>
    </source>
</reference>
<protein>
    <submittedName>
        <fullName evidence="2">Uncharacterized protein</fullName>
    </submittedName>
</protein>
<feature type="compositionally biased region" description="Basic and acidic residues" evidence="1">
    <location>
        <begin position="352"/>
        <end position="372"/>
    </location>
</feature>
<dbReference type="EnsemblMetazoa" id="PPA13685.1">
    <property type="protein sequence ID" value="PPA13685.1"/>
    <property type="gene ID" value="WBGene00103239"/>
</dbReference>
<sequence length="381" mass="41910">MGNKHSSSVPPYGSGPYPHPAPGQYGFEHHHHLPPPPPGAIDEGWARRPAPMQRAPGWAGSRMSLAGSRVDLSYAVDPIHEQMIVLPPDPKMLKKIHKEQKKLLKKMRGLPVEVIVAPVGTSGRLPPPPLGHPGSAHHAPPPRTFSIDNLHRDYGVFTRREDHLLQQRRPMSTTTRGWGSTGPNGSIDSPMTSSAGSNTMDNPSWISDLPPLRPSSGPATNLARSETDRLDWARRHRVVTTTHIERCSSPPPPRPRRLDTTPRPRSLWMDDPRRAQSSTAVHSTGREKVVTERRVDRSNWSSSAASSDRLGGSTGDIDFSWVREEEGRLRNGAAGGRGGAADAKMPECYFGREEEATPEPTKGETRKSREINDNTTMSMAF</sequence>
<organism evidence="2 3">
    <name type="scientific">Pristionchus pacificus</name>
    <name type="common">Parasitic nematode worm</name>
    <dbReference type="NCBI Taxonomy" id="54126"/>
    <lineage>
        <taxon>Eukaryota</taxon>
        <taxon>Metazoa</taxon>
        <taxon>Ecdysozoa</taxon>
        <taxon>Nematoda</taxon>
        <taxon>Chromadorea</taxon>
        <taxon>Rhabditida</taxon>
        <taxon>Rhabditina</taxon>
        <taxon>Diplogasteromorpha</taxon>
        <taxon>Diplogasteroidea</taxon>
        <taxon>Neodiplogasteridae</taxon>
        <taxon>Pristionchus</taxon>
    </lineage>
</organism>
<dbReference type="AlphaFoldDB" id="A0A2A6BVP5"/>
<feature type="region of interest" description="Disordered" evidence="1">
    <location>
        <begin position="241"/>
        <end position="315"/>
    </location>
</feature>
<proteinExistence type="predicted"/>